<dbReference type="EMBL" id="JAKKOR010000007">
    <property type="protein sequence ID" value="MCF8588639.1"/>
    <property type="molecule type" value="Genomic_DNA"/>
</dbReference>
<evidence type="ECO:0000256" key="1">
    <source>
        <dbReference type="SAM" id="MobiDB-lite"/>
    </source>
</evidence>
<proteinExistence type="predicted"/>
<accession>A0ABS9ISV5</accession>
<gene>
    <name evidence="2" type="ORF">L5G33_09195</name>
</gene>
<evidence type="ECO:0000313" key="2">
    <source>
        <dbReference type="EMBL" id="MCF8588639.1"/>
    </source>
</evidence>
<reference evidence="2 3" key="1">
    <citation type="submission" date="2022-01" db="EMBL/GenBank/DDBJ databases">
        <authorList>
            <person name="Huang Y."/>
        </authorList>
    </citation>
    <scope>NUCLEOTIDE SEQUENCE [LARGE SCALE GENOMIC DNA]</scope>
    <source>
        <strain evidence="2 3">HY366</strain>
    </source>
</reference>
<sequence length="263" mass="28507">MTSETTSMGTSPALEHWVRLAGEHHDGAIERFELISARRALNLLKRNLGRARLLELLQGEIAAGDAYLRAHVERSAGREIGGTTTLSARGLSAEQFTRWLSEAFRREDVLIAGHPEHYSIHAATGGEVNIVETLGEHVCSFFMREWDDSVLATLDPAPSEPDPPGARRSLLALEDGTIVGSISNSFEEQPGGFTARLSVSLPATCGQHVIDHHLEHFAVEFRNWILRAAAEQAAAVPTQNRPIAEAAGGTDGTSRIRPLPGLD</sequence>
<dbReference type="RefSeq" id="WP_236997881.1">
    <property type="nucleotide sequence ID" value="NZ_JAKKOR010000007.1"/>
</dbReference>
<name>A0ABS9ISV5_9ACTN</name>
<keyword evidence="3" id="KW-1185">Reference proteome</keyword>
<evidence type="ECO:0000313" key="3">
    <source>
        <dbReference type="Proteomes" id="UP001200110"/>
    </source>
</evidence>
<feature type="region of interest" description="Disordered" evidence="1">
    <location>
        <begin position="236"/>
        <end position="263"/>
    </location>
</feature>
<dbReference type="Proteomes" id="UP001200110">
    <property type="component" value="Unassembled WGS sequence"/>
</dbReference>
<comment type="caution">
    <text evidence="2">The sequence shown here is derived from an EMBL/GenBank/DDBJ whole genome shotgun (WGS) entry which is preliminary data.</text>
</comment>
<organism evidence="2 3">
    <name type="scientific">Gordonia liuliyuniae</name>
    <dbReference type="NCBI Taxonomy" id="2911517"/>
    <lineage>
        <taxon>Bacteria</taxon>
        <taxon>Bacillati</taxon>
        <taxon>Actinomycetota</taxon>
        <taxon>Actinomycetes</taxon>
        <taxon>Mycobacteriales</taxon>
        <taxon>Gordoniaceae</taxon>
        <taxon>Gordonia</taxon>
    </lineage>
</organism>
<protein>
    <submittedName>
        <fullName evidence="2">Uncharacterized protein</fullName>
    </submittedName>
</protein>